<organism evidence="4">
    <name type="scientific">Latrodectus hesperus</name>
    <name type="common">Western black widow spider</name>
    <dbReference type="NCBI Taxonomy" id="256737"/>
    <lineage>
        <taxon>Eukaryota</taxon>
        <taxon>Metazoa</taxon>
        <taxon>Ecdysozoa</taxon>
        <taxon>Arthropoda</taxon>
        <taxon>Chelicerata</taxon>
        <taxon>Arachnida</taxon>
        <taxon>Araneae</taxon>
        <taxon>Araneomorphae</taxon>
        <taxon>Entelegynae</taxon>
        <taxon>Araneoidea</taxon>
        <taxon>Theridiidae</taxon>
        <taxon>Latrodectus</taxon>
    </lineage>
</organism>
<feature type="binding site" evidence="1">
    <location>
        <position position="225"/>
    </location>
    <ligand>
        <name>ATP</name>
        <dbReference type="ChEBI" id="CHEBI:30616"/>
    </ligand>
</feature>
<keyword evidence="3" id="KW-0812">Transmembrane</keyword>
<dbReference type="GO" id="GO:0005794">
    <property type="term" value="C:Golgi apparatus"/>
    <property type="evidence" value="ECO:0007669"/>
    <property type="project" value="TreeGrafter"/>
</dbReference>
<dbReference type="InterPro" id="IPR024869">
    <property type="entry name" value="FAM20"/>
</dbReference>
<feature type="non-terminal residue" evidence="4">
    <location>
        <position position="241"/>
    </location>
</feature>
<keyword evidence="1" id="KW-0547">Nucleotide-binding</keyword>
<evidence type="ECO:0000256" key="3">
    <source>
        <dbReference type="SAM" id="Phobius"/>
    </source>
</evidence>
<dbReference type="GO" id="GO:0016773">
    <property type="term" value="F:phosphotransferase activity, alcohol group as acceptor"/>
    <property type="evidence" value="ECO:0007669"/>
    <property type="project" value="TreeGrafter"/>
</dbReference>
<comment type="cofactor">
    <cofactor evidence="2">
        <name>Mn(2+)</name>
        <dbReference type="ChEBI" id="CHEBI:29035"/>
    </cofactor>
</comment>
<feature type="binding site" evidence="1">
    <location>
        <position position="188"/>
    </location>
    <ligand>
        <name>ATP</name>
        <dbReference type="ChEBI" id="CHEBI:30616"/>
    </ligand>
</feature>
<keyword evidence="3" id="KW-1133">Transmembrane helix</keyword>
<dbReference type="PANTHER" id="PTHR12450:SF22">
    <property type="entry name" value="EXTRACELLULAR SERINE_THREONINE PROTEIN CG31145"/>
    <property type="match status" value="1"/>
</dbReference>
<evidence type="ECO:0000256" key="1">
    <source>
        <dbReference type="PIRSR" id="PIRSR624869-2"/>
    </source>
</evidence>
<sequence length="241" mass="27931">MCFIYSSNKYKHHIMKLNVRIFVTLVLLAPTLVLLVVLYKEMSYMSYLIELSSDGNLHDKTSDGIVLVNENIGKATKLEEILISTTAMNTIEPRENSFPDLHKFSIFNPGFRRLVEWPPFFTISPRNPTLGELWGEKIKPDSPNWKKFNFQITKQFLYDENSQIVEDLLHDIATQKIIAVEQQPGGMQFKLKVTFENGGQALFKPQRYPNYTELLPNAFYFSDFERHSSEIAAFHLDRIMG</sequence>
<keyword evidence="1" id="KW-0067">ATP-binding</keyword>
<evidence type="ECO:0000256" key="2">
    <source>
        <dbReference type="PIRSR" id="PIRSR624869-3"/>
    </source>
</evidence>
<keyword evidence="2" id="KW-0464">Manganese</keyword>
<name>E7D1I9_LATHE</name>
<dbReference type="PANTHER" id="PTHR12450">
    <property type="entry name" value="DENTIN MATRIX PROTEIN 4 PROTEIN FAM20"/>
    <property type="match status" value="1"/>
</dbReference>
<accession>E7D1I9</accession>
<keyword evidence="2" id="KW-0479">Metal-binding</keyword>
<reference evidence="4" key="1">
    <citation type="submission" date="2010-07" db="EMBL/GenBank/DDBJ databases">
        <authorList>
            <person name="Chiang T."/>
            <person name="Nguyen A."/>
            <person name="Verduzco A."/>
            <person name="Vierra C."/>
        </authorList>
    </citation>
    <scope>NUCLEOTIDE SEQUENCE</scope>
</reference>
<keyword evidence="3" id="KW-0472">Membrane</keyword>
<dbReference type="EMBL" id="HQ005939">
    <property type="protein sequence ID" value="ADV40233.1"/>
    <property type="molecule type" value="mRNA"/>
</dbReference>
<proteinExistence type="evidence at transcript level"/>
<protein>
    <submittedName>
        <fullName evidence="4">Uncharacterized protein</fullName>
    </submittedName>
</protein>
<feature type="transmembrane region" description="Helical" evidence="3">
    <location>
        <begin position="21"/>
        <end position="39"/>
    </location>
</feature>
<dbReference type="GO" id="GO:0005524">
    <property type="term" value="F:ATP binding"/>
    <property type="evidence" value="ECO:0007669"/>
    <property type="project" value="UniProtKB-KW"/>
</dbReference>
<feature type="binding site" evidence="1">
    <location>
        <position position="204"/>
    </location>
    <ligand>
        <name>ATP</name>
        <dbReference type="ChEBI" id="CHEBI:30616"/>
    </ligand>
</feature>
<dbReference type="AlphaFoldDB" id="E7D1I9"/>
<reference evidence="4" key="2">
    <citation type="submission" date="2011-01" db="EMBL/GenBank/DDBJ databases">
        <title>Identification of Proteins Involved in Black Widow Spider Wrapping Silk Fibers.</title>
        <authorList>
            <person name="Nguyen A."/>
            <person name="Verduzco A."/>
            <person name="Vierra C."/>
        </authorList>
    </citation>
    <scope>NUCLEOTIDE SEQUENCE</scope>
</reference>
<evidence type="ECO:0000313" key="4">
    <source>
        <dbReference type="EMBL" id="ADV40233.1"/>
    </source>
</evidence>
<dbReference type="GO" id="GO:0046872">
    <property type="term" value="F:metal ion binding"/>
    <property type="evidence" value="ECO:0007669"/>
    <property type="project" value="UniProtKB-KW"/>
</dbReference>
<feature type="binding site" evidence="2">
    <location>
        <position position="225"/>
    </location>
    <ligand>
        <name>Mn(2+)</name>
        <dbReference type="ChEBI" id="CHEBI:29035"/>
    </ligand>
</feature>